<feature type="compositionally biased region" description="Low complexity" evidence="1">
    <location>
        <begin position="34"/>
        <end position="46"/>
    </location>
</feature>
<gene>
    <name evidence="2" type="primary">ORF40519</name>
</gene>
<dbReference type="AlphaFoldDB" id="A0A0B6YYP7"/>
<feature type="non-terminal residue" evidence="2">
    <location>
        <position position="73"/>
    </location>
</feature>
<evidence type="ECO:0000256" key="1">
    <source>
        <dbReference type="SAM" id="MobiDB-lite"/>
    </source>
</evidence>
<proteinExistence type="predicted"/>
<sequence>KNKHKLDVIGYVMESTHPNIFHTTDSQHEQQKKGSCSSSGRHSSFGSVYSFQSIDIDKFKSRKDKMVSETTHQ</sequence>
<accession>A0A0B6YYP7</accession>
<dbReference type="EMBL" id="HACG01013976">
    <property type="protein sequence ID" value="CEK60841.1"/>
    <property type="molecule type" value="Transcribed_RNA"/>
</dbReference>
<name>A0A0B6YYP7_9EUPU</name>
<organism evidence="2">
    <name type="scientific">Arion vulgaris</name>
    <dbReference type="NCBI Taxonomy" id="1028688"/>
    <lineage>
        <taxon>Eukaryota</taxon>
        <taxon>Metazoa</taxon>
        <taxon>Spiralia</taxon>
        <taxon>Lophotrochozoa</taxon>
        <taxon>Mollusca</taxon>
        <taxon>Gastropoda</taxon>
        <taxon>Heterobranchia</taxon>
        <taxon>Euthyneura</taxon>
        <taxon>Panpulmonata</taxon>
        <taxon>Eupulmonata</taxon>
        <taxon>Stylommatophora</taxon>
        <taxon>Helicina</taxon>
        <taxon>Arionoidea</taxon>
        <taxon>Arionidae</taxon>
        <taxon>Arion</taxon>
    </lineage>
</organism>
<reference evidence="2" key="1">
    <citation type="submission" date="2014-12" db="EMBL/GenBank/DDBJ databases">
        <title>Insight into the proteome of Arion vulgaris.</title>
        <authorList>
            <person name="Aradska J."/>
            <person name="Bulat T."/>
            <person name="Smidak R."/>
            <person name="Sarate P."/>
            <person name="Gangsoo J."/>
            <person name="Sialana F."/>
            <person name="Bilban M."/>
            <person name="Lubec G."/>
        </authorList>
    </citation>
    <scope>NUCLEOTIDE SEQUENCE</scope>
    <source>
        <tissue evidence="2">Skin</tissue>
    </source>
</reference>
<feature type="region of interest" description="Disordered" evidence="1">
    <location>
        <begin position="19"/>
        <end position="46"/>
    </location>
</feature>
<feature type="non-terminal residue" evidence="2">
    <location>
        <position position="1"/>
    </location>
</feature>
<protein>
    <submittedName>
        <fullName evidence="2">Uncharacterized protein</fullName>
    </submittedName>
</protein>
<evidence type="ECO:0000313" key="2">
    <source>
        <dbReference type="EMBL" id="CEK60841.1"/>
    </source>
</evidence>